<proteinExistence type="inferred from homology"/>
<dbReference type="EMBL" id="FNTJ01000002">
    <property type="protein sequence ID" value="SED12745.1"/>
    <property type="molecule type" value="Genomic_DNA"/>
</dbReference>
<dbReference type="Pfam" id="PF00419">
    <property type="entry name" value="Fimbrial"/>
    <property type="match status" value="1"/>
</dbReference>
<protein>
    <submittedName>
        <fullName evidence="5">Pilin (Type 1 fimbria component protein)</fullName>
    </submittedName>
</protein>
<dbReference type="PANTHER" id="PTHR33420">
    <property type="entry name" value="FIMBRIAL SUBUNIT ELFA-RELATED"/>
    <property type="match status" value="1"/>
</dbReference>
<dbReference type="InterPro" id="IPR008966">
    <property type="entry name" value="Adhesion_dom_sf"/>
</dbReference>
<dbReference type="InterPro" id="IPR050263">
    <property type="entry name" value="Bact_Fimbrial_Adh_Pro"/>
</dbReference>
<evidence type="ECO:0000259" key="4">
    <source>
        <dbReference type="Pfam" id="PF00419"/>
    </source>
</evidence>
<dbReference type="Gene3D" id="2.60.40.1090">
    <property type="entry name" value="Fimbrial-type adhesion domain"/>
    <property type="match status" value="1"/>
</dbReference>
<evidence type="ECO:0000256" key="3">
    <source>
        <dbReference type="ARBA" id="ARBA00023263"/>
    </source>
</evidence>
<dbReference type="GO" id="GO:0043709">
    <property type="term" value="P:cell adhesion involved in single-species biofilm formation"/>
    <property type="evidence" value="ECO:0007669"/>
    <property type="project" value="TreeGrafter"/>
</dbReference>
<evidence type="ECO:0000256" key="2">
    <source>
        <dbReference type="ARBA" id="ARBA00006671"/>
    </source>
</evidence>
<keyword evidence="3" id="KW-0281">Fimbrium</keyword>
<reference evidence="6" key="1">
    <citation type="submission" date="2016-10" db="EMBL/GenBank/DDBJ databases">
        <authorList>
            <person name="Varghese N."/>
            <person name="Submissions S."/>
        </authorList>
    </citation>
    <scope>NUCLEOTIDE SEQUENCE [LARGE SCALE GENOMIC DNA]</scope>
    <source>
        <strain evidence="6">DSM 9751</strain>
    </source>
</reference>
<dbReference type="PANTHER" id="PTHR33420:SF14">
    <property type="entry name" value="TYPE 1 FIMBRIN D-MANNOSE SPECIFIC ADHESIN"/>
    <property type="match status" value="1"/>
</dbReference>
<evidence type="ECO:0000313" key="6">
    <source>
        <dbReference type="Proteomes" id="UP000198982"/>
    </source>
</evidence>
<dbReference type="InterPro" id="IPR036937">
    <property type="entry name" value="Adhesion_dom_fimbrial_sf"/>
</dbReference>
<feature type="domain" description="Fimbrial-type adhesion" evidence="4">
    <location>
        <begin position="243"/>
        <end position="385"/>
    </location>
</feature>
<evidence type="ECO:0000256" key="1">
    <source>
        <dbReference type="ARBA" id="ARBA00004561"/>
    </source>
</evidence>
<dbReference type="Proteomes" id="UP000198982">
    <property type="component" value="Unassembled WGS sequence"/>
</dbReference>
<comment type="similarity">
    <text evidence="2">Belongs to the fimbrial protein family.</text>
</comment>
<accession>A0A1H4Y4T9</accession>
<name>A0A1H4Y4T9_9PSED</name>
<evidence type="ECO:0000313" key="5">
    <source>
        <dbReference type="EMBL" id="SED12745.1"/>
    </source>
</evidence>
<organism evidence="5 6">
    <name type="scientific">Pseudomonas saponiphila</name>
    <dbReference type="NCBI Taxonomy" id="556534"/>
    <lineage>
        <taxon>Bacteria</taxon>
        <taxon>Pseudomonadati</taxon>
        <taxon>Pseudomonadota</taxon>
        <taxon>Gammaproteobacteria</taxon>
        <taxon>Pseudomonadales</taxon>
        <taxon>Pseudomonadaceae</taxon>
        <taxon>Pseudomonas</taxon>
    </lineage>
</organism>
<dbReference type="InterPro" id="IPR000259">
    <property type="entry name" value="Adhesion_dom_fimbrial"/>
</dbReference>
<keyword evidence="6" id="KW-1185">Reference proteome</keyword>
<dbReference type="AlphaFoldDB" id="A0A1H4Y4T9"/>
<sequence length="386" mass="41414">MIRQWLRLVADLQRRCLWVGAVLLTGLSCGGVQAATVNGFALNCEFSNGDGTPWVAVTPLDGRAKEGDVLWQRAVSLYTNFRYSPSGNRERELVTVGNWSGGTPQRFQSAPTNVEGIGFRVTVNPQDGGPLTLTQTPKLIALEKSELVYDTGGRPFGTMITRFTQSLILTVPPDQLPSGKLTVESVVGSSNLMLYAFDLPANLAGLGSEVAWPTDTTPPGICRHNYPLMGPELISMGGGGPIVIPNTCVVEGYKTIPVPLGRFALTDFPKVNDTSPQVPFRIELSRCAANAKPRISFTDKSSASMPPGILGLSSSTQSRPAKGFGIVVINDLTRLPIQYNGESYEMQRVGDGASIPLRASYIRTGNDDEIEAGQANGAAEFTFTFP</sequence>
<dbReference type="SUPFAM" id="SSF49401">
    <property type="entry name" value="Bacterial adhesins"/>
    <property type="match status" value="1"/>
</dbReference>
<gene>
    <name evidence="5" type="ORF">SAMN05216178_6344</name>
</gene>
<comment type="subcellular location">
    <subcellularLocation>
        <location evidence="1">Fimbrium</location>
    </subcellularLocation>
</comment>
<dbReference type="PROSITE" id="PS51257">
    <property type="entry name" value="PROKAR_LIPOPROTEIN"/>
    <property type="match status" value="1"/>
</dbReference>
<dbReference type="GO" id="GO:0009289">
    <property type="term" value="C:pilus"/>
    <property type="evidence" value="ECO:0007669"/>
    <property type="project" value="UniProtKB-SubCell"/>
</dbReference>
<dbReference type="RefSeq" id="WP_092320400.1">
    <property type="nucleotide sequence ID" value="NZ_FNTJ01000002.1"/>
</dbReference>